<dbReference type="KEGG" id="vg:54999501"/>
<organism evidence="1 2">
    <name type="scientific">Vibrio phage vB_VpS_PG07</name>
    <dbReference type="NCBI Taxonomy" id="2301664"/>
    <lineage>
        <taxon>Viruses</taxon>
        <taxon>Duplodnaviria</taxon>
        <taxon>Heunggongvirae</taxon>
        <taxon>Uroviricota</taxon>
        <taxon>Caudoviricetes</taxon>
        <taxon>Demerecviridae</taxon>
        <taxon>Pogseptimavirus</taxon>
        <taxon>Pogseptimavirus PG07</taxon>
    </lineage>
</organism>
<name>A0A385E4S3_9CAUD</name>
<dbReference type="Proteomes" id="UP000263435">
    <property type="component" value="Segment"/>
</dbReference>
<dbReference type="GeneID" id="54999501"/>
<sequence>MIVHKKDKKDKKEFLASDLLQGQAFVIRGEDIELKNVKIALYTYSETDEDVVYLPINSASAHKTDCLRFQDNYYISEDAKVVPVVLEVEDVYPDKNVS</sequence>
<accession>A0A385E4S3</accession>
<reference evidence="1 2" key="1">
    <citation type="submission" date="2018-07" db="EMBL/GenBank/DDBJ databases">
        <title>Sequencing of PG07.</title>
        <authorList>
            <person name="Ding T."/>
        </authorList>
    </citation>
    <scope>NUCLEOTIDE SEQUENCE [LARGE SCALE GENOMIC DNA]</scope>
</reference>
<evidence type="ECO:0000313" key="2">
    <source>
        <dbReference type="Proteomes" id="UP000263435"/>
    </source>
</evidence>
<evidence type="ECO:0000313" key="1">
    <source>
        <dbReference type="EMBL" id="AXQ66776.1"/>
    </source>
</evidence>
<dbReference type="RefSeq" id="YP_009808598.1">
    <property type="nucleotide sequence ID" value="NC_048041.1"/>
</dbReference>
<protein>
    <submittedName>
        <fullName evidence="1">Uncharacterized protein</fullName>
    </submittedName>
</protein>
<keyword evidence="2" id="KW-1185">Reference proteome</keyword>
<proteinExistence type="predicted"/>
<dbReference type="EMBL" id="MH645904">
    <property type="protein sequence ID" value="AXQ66776.1"/>
    <property type="molecule type" value="Genomic_DNA"/>
</dbReference>